<dbReference type="EMBL" id="SJPN01000006">
    <property type="protein sequence ID" value="TWT98336.1"/>
    <property type="molecule type" value="Genomic_DNA"/>
</dbReference>
<evidence type="ECO:0000313" key="1">
    <source>
        <dbReference type="EMBL" id="TWT98336.1"/>
    </source>
</evidence>
<dbReference type="AlphaFoldDB" id="A0A5C6AFZ8"/>
<evidence type="ECO:0000313" key="2">
    <source>
        <dbReference type="Proteomes" id="UP000320176"/>
    </source>
</evidence>
<accession>A0A5C6AFZ8</accession>
<dbReference type="Proteomes" id="UP000320176">
    <property type="component" value="Unassembled WGS sequence"/>
</dbReference>
<dbReference type="InterPro" id="IPR032675">
    <property type="entry name" value="LRR_dom_sf"/>
</dbReference>
<dbReference type="RefSeq" id="WP_146521938.1">
    <property type="nucleotide sequence ID" value="NZ_CP151726.1"/>
</dbReference>
<comment type="caution">
    <text evidence="1">The sequence shown here is derived from an EMBL/GenBank/DDBJ whole genome shotgun (WGS) entry which is preliminary data.</text>
</comment>
<organism evidence="1 2">
    <name type="scientific">Stieleria varia</name>
    <dbReference type="NCBI Taxonomy" id="2528005"/>
    <lineage>
        <taxon>Bacteria</taxon>
        <taxon>Pseudomonadati</taxon>
        <taxon>Planctomycetota</taxon>
        <taxon>Planctomycetia</taxon>
        <taxon>Pirellulales</taxon>
        <taxon>Pirellulaceae</taxon>
        <taxon>Stieleria</taxon>
    </lineage>
</organism>
<proteinExistence type="predicted"/>
<name>A0A5C6AFZ8_9BACT</name>
<gene>
    <name evidence="1" type="ORF">Pla52n_48480</name>
</gene>
<dbReference type="OrthoDB" id="9925727at2"/>
<reference evidence="1 2" key="1">
    <citation type="submission" date="2019-02" db="EMBL/GenBank/DDBJ databases">
        <title>Deep-cultivation of Planctomycetes and their phenomic and genomic characterization uncovers novel biology.</title>
        <authorList>
            <person name="Wiegand S."/>
            <person name="Jogler M."/>
            <person name="Boedeker C."/>
            <person name="Pinto D."/>
            <person name="Vollmers J."/>
            <person name="Rivas-Marin E."/>
            <person name="Kohn T."/>
            <person name="Peeters S.H."/>
            <person name="Heuer A."/>
            <person name="Rast P."/>
            <person name="Oberbeckmann S."/>
            <person name="Bunk B."/>
            <person name="Jeske O."/>
            <person name="Meyerdierks A."/>
            <person name="Storesund J.E."/>
            <person name="Kallscheuer N."/>
            <person name="Luecker S."/>
            <person name="Lage O.M."/>
            <person name="Pohl T."/>
            <person name="Merkel B.J."/>
            <person name="Hornburger P."/>
            <person name="Mueller R.-W."/>
            <person name="Bruemmer F."/>
            <person name="Labrenz M."/>
            <person name="Spormann A.M."/>
            <person name="Op Den Camp H."/>
            <person name="Overmann J."/>
            <person name="Amann R."/>
            <person name="Jetten M.S.M."/>
            <person name="Mascher T."/>
            <person name="Medema M.H."/>
            <person name="Devos D.P."/>
            <person name="Kaster A.-K."/>
            <person name="Ovreas L."/>
            <person name="Rohde M."/>
            <person name="Galperin M.Y."/>
            <person name="Jogler C."/>
        </authorList>
    </citation>
    <scope>NUCLEOTIDE SEQUENCE [LARGE SCALE GENOMIC DNA]</scope>
    <source>
        <strain evidence="1 2">Pla52n</strain>
    </source>
</reference>
<dbReference type="SUPFAM" id="SSF52047">
    <property type="entry name" value="RNI-like"/>
    <property type="match status" value="1"/>
</dbReference>
<sequence>MFFPIGLGEAKGDEGIEILDASFDAGVGELRIKSYGEETKSYLKQITASAKHVPVDTLAFWDLHTHQFFKLVPDFSSVSTLEFRRCELTDLSTLLNRKSIAKTLNRVYFVDSRIEGDLLVSSEHANRLKFLSLSGCELSERAFQSLRKTRVAYFYCAHTDLDATQLTDIAKSQNILEATVQVTQLSTDQLKLFAEMKHLKKLTVVTNQNSEQIHSTLSSLRPDIDLSFRKPLGKTTP</sequence>
<dbReference type="Gene3D" id="3.80.10.10">
    <property type="entry name" value="Ribonuclease Inhibitor"/>
    <property type="match status" value="1"/>
</dbReference>
<keyword evidence="2" id="KW-1185">Reference proteome</keyword>
<evidence type="ECO:0008006" key="3">
    <source>
        <dbReference type="Google" id="ProtNLM"/>
    </source>
</evidence>
<protein>
    <recommendedName>
        <fullName evidence="3">Leucine Rich repeats (2 copies)</fullName>
    </recommendedName>
</protein>